<dbReference type="SUPFAM" id="SSF51735">
    <property type="entry name" value="NAD(P)-binding Rossmann-fold domains"/>
    <property type="match status" value="1"/>
</dbReference>
<gene>
    <name evidence="4" type="ORF">TRAPUB_11315</name>
</gene>
<dbReference type="OMA" id="WNIKISI"/>
<accession>A0A1M2VX31</accession>
<evidence type="ECO:0000313" key="4">
    <source>
        <dbReference type="EMBL" id="OJT12138.1"/>
    </source>
</evidence>
<reference evidence="4 5" key="1">
    <citation type="submission" date="2016-10" db="EMBL/GenBank/DDBJ databases">
        <title>Genome sequence of the basidiomycete white-rot fungus Trametes pubescens.</title>
        <authorList>
            <person name="Makela M.R."/>
            <person name="Granchi Z."/>
            <person name="Peng M."/>
            <person name="De Vries R.P."/>
            <person name="Grigoriev I."/>
            <person name="Riley R."/>
            <person name="Hilden K."/>
        </authorList>
    </citation>
    <scope>NUCLEOTIDE SEQUENCE [LARGE SCALE GENOMIC DNA]</scope>
    <source>
        <strain evidence="4 5">FBCC735</strain>
    </source>
</reference>
<evidence type="ECO:0008006" key="6">
    <source>
        <dbReference type="Google" id="ProtNLM"/>
    </source>
</evidence>
<dbReference type="InterPro" id="IPR002347">
    <property type="entry name" value="SDR_fam"/>
</dbReference>
<keyword evidence="2" id="KW-0560">Oxidoreductase</keyword>
<sequence length="295" mass="32145">MPSTRVWLITGASSGFGRILCNIALKNGDMVVAAARRTHMLDDLVAQYSAGRVLVVKTDVTQPQDVSEAFARAKDAFGRIDVVFNNAGYTHLGEVESVQDTDARALFDTNFWGAVSVTREAVKFFRESNPPGAGGRLPQMSSMYGIAGILCSAFYVASKHALEGFTKSMVEELDPTWNIKVTLLEPGFFPTELTSLKWVPPHPAYLTSPLPSAWRAAWDSLVAPGNLVQDTKKAVEAFYRVATIPDPPLHFVLGKDAIEGTTTELAELGNDIARYKSWSDDIERTSGEGSGRETI</sequence>
<dbReference type="PRINTS" id="PR00081">
    <property type="entry name" value="GDHRDH"/>
</dbReference>
<evidence type="ECO:0000256" key="2">
    <source>
        <dbReference type="ARBA" id="ARBA00023002"/>
    </source>
</evidence>
<dbReference type="Proteomes" id="UP000184267">
    <property type="component" value="Unassembled WGS sequence"/>
</dbReference>
<evidence type="ECO:0000256" key="3">
    <source>
        <dbReference type="RuleBase" id="RU000363"/>
    </source>
</evidence>
<evidence type="ECO:0000313" key="5">
    <source>
        <dbReference type="Proteomes" id="UP000184267"/>
    </source>
</evidence>
<name>A0A1M2VX31_TRAPU</name>
<dbReference type="EMBL" id="MNAD01000519">
    <property type="protein sequence ID" value="OJT12138.1"/>
    <property type="molecule type" value="Genomic_DNA"/>
</dbReference>
<dbReference type="AlphaFoldDB" id="A0A1M2VX31"/>
<dbReference type="GO" id="GO:0016491">
    <property type="term" value="F:oxidoreductase activity"/>
    <property type="evidence" value="ECO:0007669"/>
    <property type="project" value="UniProtKB-KW"/>
</dbReference>
<comment type="similarity">
    <text evidence="1 3">Belongs to the short-chain dehydrogenases/reductases (SDR) family.</text>
</comment>
<comment type="caution">
    <text evidence="4">The sequence shown here is derived from an EMBL/GenBank/DDBJ whole genome shotgun (WGS) entry which is preliminary data.</text>
</comment>
<dbReference type="InterPro" id="IPR036291">
    <property type="entry name" value="NAD(P)-bd_dom_sf"/>
</dbReference>
<keyword evidence="5" id="KW-1185">Reference proteome</keyword>
<dbReference type="PANTHER" id="PTHR43976:SF16">
    <property type="entry name" value="SHORT-CHAIN DEHYDROGENASE_REDUCTASE FAMILY PROTEIN"/>
    <property type="match status" value="1"/>
</dbReference>
<protein>
    <recommendedName>
        <fullName evidence="6">Oxidoreductase YusZ</fullName>
    </recommendedName>
</protein>
<organism evidence="4 5">
    <name type="scientific">Trametes pubescens</name>
    <name type="common">White-rot fungus</name>
    <dbReference type="NCBI Taxonomy" id="154538"/>
    <lineage>
        <taxon>Eukaryota</taxon>
        <taxon>Fungi</taxon>
        <taxon>Dikarya</taxon>
        <taxon>Basidiomycota</taxon>
        <taxon>Agaricomycotina</taxon>
        <taxon>Agaricomycetes</taxon>
        <taxon>Polyporales</taxon>
        <taxon>Polyporaceae</taxon>
        <taxon>Trametes</taxon>
    </lineage>
</organism>
<dbReference type="PANTHER" id="PTHR43976">
    <property type="entry name" value="SHORT CHAIN DEHYDROGENASE"/>
    <property type="match status" value="1"/>
</dbReference>
<dbReference type="PRINTS" id="PR00080">
    <property type="entry name" value="SDRFAMILY"/>
</dbReference>
<dbReference type="STRING" id="154538.A0A1M2VX31"/>
<dbReference type="Gene3D" id="3.40.50.720">
    <property type="entry name" value="NAD(P)-binding Rossmann-like Domain"/>
    <property type="match status" value="1"/>
</dbReference>
<dbReference type="OrthoDB" id="1274115at2759"/>
<proteinExistence type="inferred from homology"/>
<dbReference type="InterPro" id="IPR051911">
    <property type="entry name" value="SDR_oxidoreductase"/>
</dbReference>
<dbReference type="Pfam" id="PF00106">
    <property type="entry name" value="adh_short"/>
    <property type="match status" value="1"/>
</dbReference>
<evidence type="ECO:0000256" key="1">
    <source>
        <dbReference type="ARBA" id="ARBA00006484"/>
    </source>
</evidence>